<feature type="site" description="Important for catalytic activity" evidence="7">
    <location>
        <position position="234"/>
    </location>
</feature>
<evidence type="ECO:0000256" key="1">
    <source>
        <dbReference type="ARBA" id="ARBA00022475"/>
    </source>
</evidence>
<name>A0A841GKS9_9GAMM</name>
<organism evidence="8 9">
    <name type="scientific">Tolumonas osonensis</name>
    <dbReference type="NCBI Taxonomy" id="675874"/>
    <lineage>
        <taxon>Bacteria</taxon>
        <taxon>Pseudomonadati</taxon>
        <taxon>Pseudomonadota</taxon>
        <taxon>Gammaproteobacteria</taxon>
        <taxon>Aeromonadales</taxon>
        <taxon>Aeromonadaceae</taxon>
        <taxon>Tolumonas</taxon>
    </lineage>
</organism>
<gene>
    <name evidence="7" type="primary">mltG</name>
    <name evidence="8" type="ORF">HNR75_001306</name>
</gene>
<protein>
    <recommendedName>
        <fullName evidence="7">Endolytic murein transglycosylase</fullName>
        <ecNumber evidence="7">4.2.2.29</ecNumber>
    </recommendedName>
    <alternativeName>
        <fullName evidence="7">Peptidoglycan lytic transglycosylase</fullName>
    </alternativeName>
    <alternativeName>
        <fullName evidence="7">Peptidoglycan polymerization terminase</fullName>
    </alternativeName>
</protein>
<dbReference type="GO" id="GO:0008932">
    <property type="term" value="F:lytic endotransglycosylase activity"/>
    <property type="evidence" value="ECO:0007669"/>
    <property type="project" value="UniProtKB-UniRule"/>
</dbReference>
<comment type="similarity">
    <text evidence="7">Belongs to the transglycosylase MltG family.</text>
</comment>
<evidence type="ECO:0000256" key="4">
    <source>
        <dbReference type="ARBA" id="ARBA00023136"/>
    </source>
</evidence>
<dbReference type="GO" id="GO:0071555">
    <property type="term" value="P:cell wall organization"/>
    <property type="evidence" value="ECO:0007669"/>
    <property type="project" value="UniProtKB-KW"/>
</dbReference>
<dbReference type="NCBIfam" id="TIGR00247">
    <property type="entry name" value="endolytic transglycosylase MltG"/>
    <property type="match status" value="1"/>
</dbReference>
<keyword evidence="6 7" id="KW-0961">Cell wall biogenesis/degradation</keyword>
<dbReference type="CDD" id="cd08010">
    <property type="entry name" value="MltG_like"/>
    <property type="match status" value="1"/>
</dbReference>
<reference evidence="8 9" key="1">
    <citation type="submission" date="2020-08" db="EMBL/GenBank/DDBJ databases">
        <title>Genomic Encyclopedia of Type Strains, Phase IV (KMG-IV): sequencing the most valuable type-strain genomes for metagenomic binning, comparative biology and taxonomic classification.</title>
        <authorList>
            <person name="Goeker M."/>
        </authorList>
    </citation>
    <scope>NUCLEOTIDE SEQUENCE [LARGE SCALE GENOMIC DNA]</scope>
    <source>
        <strain evidence="8 9">DSM 22975</strain>
    </source>
</reference>
<dbReference type="HAMAP" id="MF_02065">
    <property type="entry name" value="MltG"/>
    <property type="match status" value="1"/>
</dbReference>
<keyword evidence="3 7" id="KW-1133">Transmembrane helix</keyword>
<keyword evidence="4 7" id="KW-0472">Membrane</keyword>
<keyword evidence="5 7" id="KW-0456">Lyase</keyword>
<keyword evidence="9" id="KW-1185">Reference proteome</keyword>
<comment type="function">
    <text evidence="7">Functions as a peptidoglycan terminase that cleaves nascent peptidoglycan strands endolytically to terminate their elongation.</text>
</comment>
<dbReference type="PANTHER" id="PTHR30518:SF2">
    <property type="entry name" value="ENDOLYTIC MUREIN TRANSGLYCOSYLASE"/>
    <property type="match status" value="1"/>
</dbReference>
<dbReference type="EC" id="4.2.2.29" evidence="7"/>
<keyword evidence="7" id="KW-0997">Cell inner membrane</keyword>
<comment type="caution">
    <text evidence="8">The sequence shown here is derived from an EMBL/GenBank/DDBJ whole genome shotgun (WGS) entry which is preliminary data.</text>
</comment>
<evidence type="ECO:0000256" key="2">
    <source>
        <dbReference type="ARBA" id="ARBA00022692"/>
    </source>
</evidence>
<evidence type="ECO:0000256" key="5">
    <source>
        <dbReference type="ARBA" id="ARBA00023239"/>
    </source>
</evidence>
<dbReference type="GO" id="GO:0005886">
    <property type="term" value="C:plasma membrane"/>
    <property type="evidence" value="ECO:0007669"/>
    <property type="project" value="UniProtKB-UniRule"/>
</dbReference>
<evidence type="ECO:0000256" key="7">
    <source>
        <dbReference type="HAMAP-Rule" id="MF_02065"/>
    </source>
</evidence>
<keyword evidence="1 7" id="KW-1003">Cell membrane</keyword>
<evidence type="ECO:0000256" key="3">
    <source>
        <dbReference type="ARBA" id="ARBA00022989"/>
    </source>
</evidence>
<comment type="catalytic activity">
    <reaction evidence="7">
        <text>a peptidoglycan chain = a peptidoglycan chain with N-acetyl-1,6-anhydromuramyl-[peptide] at the reducing end + a peptidoglycan chain with N-acetylglucosamine at the non-reducing end.</text>
        <dbReference type="EC" id="4.2.2.29"/>
    </reaction>
</comment>
<dbReference type="GO" id="GO:0009252">
    <property type="term" value="P:peptidoglycan biosynthetic process"/>
    <property type="evidence" value="ECO:0007669"/>
    <property type="project" value="UniProtKB-UniRule"/>
</dbReference>
<evidence type="ECO:0000256" key="6">
    <source>
        <dbReference type="ARBA" id="ARBA00023316"/>
    </source>
</evidence>
<dbReference type="Pfam" id="PF02618">
    <property type="entry name" value="YceG"/>
    <property type="match status" value="1"/>
</dbReference>
<dbReference type="AlphaFoldDB" id="A0A841GKS9"/>
<dbReference type="Proteomes" id="UP000585721">
    <property type="component" value="Unassembled WGS sequence"/>
</dbReference>
<sequence>MSNMKIIALLSAFKMRWLRWPKAIRIITAVAALSFCTVTIWGAWNWQQLDSVLLKGNSRLYTVAKGAKAKDVLMDLAAEPVSPFWSVIWLKLHPEFSQIKAGTYKIEKGWNVKHALLVFVSGKEAVFSVTLIEGQRIEDWLQILSRAPYLEQPLTPDDLISLRSEFDIEQENIEGWFLPETYSYTVGTTSREILRRAHNEMKHFLEKNWNNRDKSVPYESPYEALVMASIIEKETGKDNERPRIASVFVNRLNKKMKLQTDPTVIYGVKDRYDGNIRRSDLRDDNPYNTYVIDGLPPTPIAMPGKAAIKAALHPEKTNYLYFVAKGGGAHKFSTSLAEHNDAVKRYILER</sequence>
<proteinExistence type="inferred from homology"/>
<keyword evidence="2 7" id="KW-0812">Transmembrane</keyword>
<dbReference type="Gene3D" id="3.30.160.60">
    <property type="entry name" value="Classic Zinc Finger"/>
    <property type="match status" value="2"/>
</dbReference>
<dbReference type="PANTHER" id="PTHR30518">
    <property type="entry name" value="ENDOLYTIC MUREIN TRANSGLYCOSYLASE"/>
    <property type="match status" value="1"/>
</dbReference>
<dbReference type="EMBL" id="JACHGR010000004">
    <property type="protein sequence ID" value="MBB6055400.1"/>
    <property type="molecule type" value="Genomic_DNA"/>
</dbReference>
<evidence type="ECO:0000313" key="9">
    <source>
        <dbReference type="Proteomes" id="UP000585721"/>
    </source>
</evidence>
<dbReference type="InterPro" id="IPR003770">
    <property type="entry name" value="MLTG-like"/>
</dbReference>
<evidence type="ECO:0000313" key="8">
    <source>
        <dbReference type="EMBL" id="MBB6055400.1"/>
    </source>
</evidence>
<accession>A0A841GKS9</accession>